<proteinExistence type="predicted"/>
<protein>
    <recommendedName>
        <fullName evidence="1">F-box domain-containing protein</fullName>
    </recommendedName>
</protein>
<accession>A0A443QMS3</accession>
<evidence type="ECO:0000259" key="1">
    <source>
        <dbReference type="PROSITE" id="PS50181"/>
    </source>
</evidence>
<dbReference type="InterPro" id="IPR036047">
    <property type="entry name" value="F-box-like_dom_sf"/>
</dbReference>
<keyword evidence="3" id="KW-1185">Reference proteome</keyword>
<sequence>MQSDENCPVMRSYKRKEQILRVYDYLQFKQEYTYDNLAENVDTFFEICECAVIATGVHLREECFRLEMGNILGPGVEIHPWLIGIYSDIISLSKVQKRRLREVPLRSEELLADDNDYNDYDDDLSEKHLKERMNSIMSDFKKILWIYPNVYKQIASCVKSLLVVSCDCLIFANKHTEYDCLAKFLHLMFPKQNLKPYFCMDTYENLISVARIYNRNIWKKKLIMLKKSGQNYAHINNNMSILKKSERFLKYMVHLIRPSEFNKLDNHLNNHRFASELFWKSPEEYAIFAEEIQKSIISSKLRTCGSCEKDLSMLGFDNNNYNNNNKDNAIDDDDESIKFWDIGKNDRFSQCPNEVIEEIFCKMDESELFKMKQVSRKMRHFSESRMRKMSKRLEVTEITGVYSIFKQDSVFHNINEVVFKPKQLFNGYFIEKFKFFRITPNTVFKLIESQLINVKKLKFYFAEFKCFELDLSVFQKLVNVTSMTIYEFSPEKIHRNFFSFFENLTELSIIKSIVSIELVLGESLRRLKLRESQVLEKITLKNAMQLKSLKIETSDINNEDFFNNYNGKLEEMQEFTFKSKRNIYFPISFLRNMKQLKKFILFVENLNTENLPEIASVENVELNINAFEDAKISRLVKCFPNARKITLYWNVGSIKHQNLLNVLLTFKNLAELHVICNVITFFGKKILLDIANSVHTCKKLRISTIVLTEKDFDEILENFEATFASCSKEIEMRLEIEYFEFIGDISYFEYDEAKISVKKIKRNRDYFSTRRVNIDLCTEDFEESDDDAREILKRAKCEI</sequence>
<dbReference type="Pfam" id="PF00646">
    <property type="entry name" value="F-box"/>
    <property type="match status" value="1"/>
</dbReference>
<dbReference type="AlphaFoldDB" id="A0A443QMS3"/>
<dbReference type="Proteomes" id="UP000285301">
    <property type="component" value="Unassembled WGS sequence"/>
</dbReference>
<comment type="caution">
    <text evidence="2">The sequence shown here is derived from an EMBL/GenBank/DDBJ whole genome shotgun (WGS) entry which is preliminary data.</text>
</comment>
<feature type="domain" description="F-box" evidence="1">
    <location>
        <begin position="345"/>
        <end position="393"/>
    </location>
</feature>
<dbReference type="Gene3D" id="3.80.10.10">
    <property type="entry name" value="Ribonuclease Inhibitor"/>
    <property type="match status" value="1"/>
</dbReference>
<dbReference type="CDD" id="cd09917">
    <property type="entry name" value="F-box_SF"/>
    <property type="match status" value="1"/>
</dbReference>
<dbReference type="SUPFAM" id="SSF52047">
    <property type="entry name" value="RNI-like"/>
    <property type="match status" value="1"/>
</dbReference>
<gene>
    <name evidence="2" type="ORF">B4U79_16432</name>
</gene>
<dbReference type="InterPro" id="IPR001810">
    <property type="entry name" value="F-box_dom"/>
</dbReference>
<evidence type="ECO:0000313" key="3">
    <source>
        <dbReference type="Proteomes" id="UP000285301"/>
    </source>
</evidence>
<name>A0A443QMS3_9ACAR</name>
<dbReference type="InterPro" id="IPR032675">
    <property type="entry name" value="LRR_dom_sf"/>
</dbReference>
<dbReference type="EMBL" id="NCKU01005709">
    <property type="protein sequence ID" value="RWS04239.1"/>
    <property type="molecule type" value="Genomic_DNA"/>
</dbReference>
<organism evidence="2 3">
    <name type="scientific">Dinothrombium tinctorium</name>
    <dbReference type="NCBI Taxonomy" id="1965070"/>
    <lineage>
        <taxon>Eukaryota</taxon>
        <taxon>Metazoa</taxon>
        <taxon>Ecdysozoa</taxon>
        <taxon>Arthropoda</taxon>
        <taxon>Chelicerata</taxon>
        <taxon>Arachnida</taxon>
        <taxon>Acari</taxon>
        <taxon>Acariformes</taxon>
        <taxon>Trombidiformes</taxon>
        <taxon>Prostigmata</taxon>
        <taxon>Anystina</taxon>
        <taxon>Parasitengona</taxon>
        <taxon>Trombidioidea</taxon>
        <taxon>Trombidiidae</taxon>
        <taxon>Dinothrombium</taxon>
    </lineage>
</organism>
<reference evidence="2 3" key="1">
    <citation type="journal article" date="2018" name="Gigascience">
        <title>Genomes of trombidid mites reveal novel predicted allergens and laterally-transferred genes associated with secondary metabolism.</title>
        <authorList>
            <person name="Dong X."/>
            <person name="Chaisiri K."/>
            <person name="Xia D."/>
            <person name="Armstrong S.D."/>
            <person name="Fang Y."/>
            <person name="Donnelly M.J."/>
            <person name="Kadowaki T."/>
            <person name="McGarry J.W."/>
            <person name="Darby A.C."/>
            <person name="Makepeace B.L."/>
        </authorList>
    </citation>
    <scope>NUCLEOTIDE SEQUENCE [LARGE SCALE GENOMIC DNA]</scope>
    <source>
        <strain evidence="2">UoL-WK</strain>
    </source>
</reference>
<dbReference type="SUPFAM" id="SSF81383">
    <property type="entry name" value="F-box domain"/>
    <property type="match status" value="1"/>
</dbReference>
<evidence type="ECO:0000313" key="2">
    <source>
        <dbReference type="EMBL" id="RWS04239.1"/>
    </source>
</evidence>
<dbReference type="PROSITE" id="PS50181">
    <property type="entry name" value="FBOX"/>
    <property type="match status" value="1"/>
</dbReference>